<evidence type="ECO:0000256" key="2">
    <source>
        <dbReference type="ARBA" id="ARBA00004651"/>
    </source>
</evidence>
<dbReference type="InterPro" id="IPR013556">
    <property type="entry name" value="Flag_M-ring_C"/>
</dbReference>
<dbReference type="InterPro" id="IPR045851">
    <property type="entry name" value="AMP-bd_C_sf"/>
</dbReference>
<evidence type="ECO:0000256" key="6">
    <source>
        <dbReference type="ARBA" id="ARBA00022989"/>
    </source>
</evidence>
<evidence type="ECO:0000259" key="12">
    <source>
        <dbReference type="Pfam" id="PF01514"/>
    </source>
</evidence>
<dbReference type="PIRSF" id="PIRSF004862">
    <property type="entry name" value="FliF"/>
    <property type="match status" value="1"/>
</dbReference>
<keyword evidence="14" id="KW-0282">Flagellum</keyword>
<evidence type="ECO:0000256" key="7">
    <source>
        <dbReference type="ARBA" id="ARBA00023136"/>
    </source>
</evidence>
<feature type="domain" description="Flagellar M-ring N-terminal" evidence="12">
    <location>
        <begin position="38"/>
        <end position="208"/>
    </location>
</feature>
<name>A0ABQ3IYE2_9RHOB</name>
<feature type="transmembrane region" description="Helical" evidence="11">
    <location>
        <begin position="419"/>
        <end position="440"/>
    </location>
</feature>
<dbReference type="PANTHER" id="PTHR30046">
    <property type="entry name" value="FLAGELLAR M-RING PROTEIN"/>
    <property type="match status" value="1"/>
</dbReference>
<organism evidence="14 15">
    <name type="scientific">Aliiroseovarius zhejiangensis</name>
    <dbReference type="NCBI Taxonomy" id="1632025"/>
    <lineage>
        <taxon>Bacteria</taxon>
        <taxon>Pseudomonadati</taxon>
        <taxon>Pseudomonadota</taxon>
        <taxon>Alphaproteobacteria</taxon>
        <taxon>Rhodobacterales</taxon>
        <taxon>Paracoccaceae</taxon>
        <taxon>Aliiroseovarius</taxon>
    </lineage>
</organism>
<keyword evidence="7 11" id="KW-0472">Membrane</keyword>
<reference evidence="15" key="1">
    <citation type="journal article" date="2019" name="Int. J. Syst. Evol. Microbiol.">
        <title>The Global Catalogue of Microorganisms (GCM) 10K type strain sequencing project: providing services to taxonomists for standard genome sequencing and annotation.</title>
        <authorList>
            <consortium name="The Broad Institute Genomics Platform"/>
            <consortium name="The Broad Institute Genome Sequencing Center for Infectious Disease"/>
            <person name="Wu L."/>
            <person name="Ma J."/>
        </authorList>
    </citation>
    <scope>NUCLEOTIDE SEQUENCE [LARGE SCALE GENOMIC DNA]</scope>
    <source>
        <strain evidence="15">KCTC 42443</strain>
    </source>
</reference>
<keyword evidence="5 11" id="KW-0812">Transmembrane</keyword>
<keyword evidence="14" id="KW-0966">Cell projection</keyword>
<evidence type="ECO:0000313" key="14">
    <source>
        <dbReference type="EMBL" id="GHE97673.1"/>
    </source>
</evidence>
<feature type="domain" description="Flagellar M-ring C-terminal" evidence="13">
    <location>
        <begin position="236"/>
        <end position="397"/>
    </location>
</feature>
<dbReference type="Proteomes" id="UP000609802">
    <property type="component" value="Unassembled WGS sequence"/>
</dbReference>
<feature type="compositionally biased region" description="Polar residues" evidence="10">
    <location>
        <begin position="274"/>
        <end position="284"/>
    </location>
</feature>
<accession>A0ABQ3IYE2</accession>
<feature type="region of interest" description="Disordered" evidence="10">
    <location>
        <begin position="297"/>
        <end position="318"/>
    </location>
</feature>
<evidence type="ECO:0000256" key="5">
    <source>
        <dbReference type="ARBA" id="ARBA00022692"/>
    </source>
</evidence>
<keyword evidence="8 9" id="KW-0975">Bacterial flagellum</keyword>
<comment type="function">
    <text evidence="9">The M ring may be actively involved in energy transduction.</text>
</comment>
<proteinExistence type="inferred from homology"/>
<sequence>MQQIASIWASLDMRKRIIVVASTLAMFIAVIGLSRMATSTQMTLLYAGLESGAAGDVVKALEARGVAYDIRGGSIFVDTTQRDGLRMTLASEGLPANGGKGYELLDGLSGFGTTSQMFDAAYWRAKEGELARTIVASPLIQNARVHIANTSTQMFRQRNEPSASVTVTTASGALPGAQAKALKFLVASAVPGLLPERVSIIDSRGGLIAGGDELPDMPGHASDRALTLKQNVERLLEARVGFGNAVVELNLETVTEQEMLRERRFDPEARVAVSTDTLETSNSAKDSDGAGVTVASNLPDGDVAAGGNSSSNTSETRERINYEVSETTREIVTAPGAVKRLTVAVLIDGIRTTDDAGNEVWTARSDEEISSLRELVAGAVGFNEARGDQITIKSLEFEPALPVGSAPSGGFLSGLAVDVMSLVKIAVLAVVTLVLGLFVLRPILATRGDDSAAEASETSGATALVPPQASTQVAADTPALPAVVDTPATGEIMLSDTPDGTEPDPVQRLRNLIAERQSDTVEILRGWMEDDEEVVR</sequence>
<evidence type="ECO:0000256" key="9">
    <source>
        <dbReference type="PIRNR" id="PIRNR004862"/>
    </source>
</evidence>
<comment type="caution">
    <text evidence="14">The sequence shown here is derived from an EMBL/GenBank/DDBJ whole genome shotgun (WGS) entry which is preliminary data.</text>
</comment>
<evidence type="ECO:0000256" key="10">
    <source>
        <dbReference type="SAM" id="MobiDB-lite"/>
    </source>
</evidence>
<dbReference type="Pfam" id="PF08345">
    <property type="entry name" value="YscJ_FliF_C"/>
    <property type="match status" value="1"/>
</dbReference>
<evidence type="ECO:0000256" key="1">
    <source>
        <dbReference type="ARBA" id="ARBA00004117"/>
    </source>
</evidence>
<keyword evidence="4" id="KW-1003">Cell membrane</keyword>
<keyword evidence="14" id="KW-0969">Cilium</keyword>
<dbReference type="RefSeq" id="WP_191286153.1">
    <property type="nucleotide sequence ID" value="NZ_BNCH01000003.1"/>
</dbReference>
<comment type="subcellular location">
    <subcellularLocation>
        <location evidence="1 9">Bacterial flagellum basal body</location>
    </subcellularLocation>
    <subcellularLocation>
        <location evidence="2">Cell membrane</location>
        <topology evidence="2">Multi-pass membrane protein</topology>
    </subcellularLocation>
</comment>
<comment type="similarity">
    <text evidence="3 9">Belongs to the FliF family.</text>
</comment>
<evidence type="ECO:0000256" key="3">
    <source>
        <dbReference type="ARBA" id="ARBA00007971"/>
    </source>
</evidence>
<feature type="transmembrane region" description="Helical" evidence="11">
    <location>
        <begin position="17"/>
        <end position="37"/>
    </location>
</feature>
<dbReference type="EMBL" id="BNCH01000003">
    <property type="protein sequence ID" value="GHE97673.1"/>
    <property type="molecule type" value="Genomic_DNA"/>
</dbReference>
<evidence type="ECO:0000259" key="13">
    <source>
        <dbReference type="Pfam" id="PF08345"/>
    </source>
</evidence>
<evidence type="ECO:0000313" key="15">
    <source>
        <dbReference type="Proteomes" id="UP000609802"/>
    </source>
</evidence>
<dbReference type="Gene3D" id="3.30.300.30">
    <property type="match status" value="1"/>
</dbReference>
<dbReference type="InterPro" id="IPR000067">
    <property type="entry name" value="FlgMring_FliF"/>
</dbReference>
<evidence type="ECO:0000256" key="8">
    <source>
        <dbReference type="ARBA" id="ARBA00023143"/>
    </source>
</evidence>
<dbReference type="NCBIfam" id="TIGR00206">
    <property type="entry name" value="fliF"/>
    <property type="match status" value="1"/>
</dbReference>
<dbReference type="PRINTS" id="PR01009">
    <property type="entry name" value="FLGMRINGFLIF"/>
</dbReference>
<keyword evidence="15" id="KW-1185">Reference proteome</keyword>
<evidence type="ECO:0000256" key="11">
    <source>
        <dbReference type="SAM" id="Phobius"/>
    </source>
</evidence>
<dbReference type="InterPro" id="IPR006182">
    <property type="entry name" value="FliF_N_dom"/>
</dbReference>
<feature type="region of interest" description="Disordered" evidence="10">
    <location>
        <begin position="273"/>
        <end position="292"/>
    </location>
</feature>
<dbReference type="PANTHER" id="PTHR30046:SF0">
    <property type="entry name" value="FLAGELLAR M-RING PROTEIN"/>
    <property type="match status" value="1"/>
</dbReference>
<keyword evidence="6 11" id="KW-1133">Transmembrane helix</keyword>
<protein>
    <recommendedName>
        <fullName evidence="9">Flagellar M-ring protein</fullName>
    </recommendedName>
</protein>
<gene>
    <name evidence="14" type="primary">fliF</name>
    <name evidence="14" type="ORF">GCM10016455_17750</name>
</gene>
<evidence type="ECO:0000256" key="4">
    <source>
        <dbReference type="ARBA" id="ARBA00022475"/>
    </source>
</evidence>
<dbReference type="Pfam" id="PF01514">
    <property type="entry name" value="YscJ_FliF"/>
    <property type="match status" value="1"/>
</dbReference>
<dbReference type="InterPro" id="IPR043427">
    <property type="entry name" value="YscJ/FliF"/>
</dbReference>